<feature type="signal peptide" evidence="2">
    <location>
        <begin position="1"/>
        <end position="20"/>
    </location>
</feature>
<accession>A0A7X9FU57</accession>
<evidence type="ECO:0000256" key="1">
    <source>
        <dbReference type="SAM" id="MobiDB-lite"/>
    </source>
</evidence>
<evidence type="ECO:0000313" key="4">
    <source>
        <dbReference type="Proteomes" id="UP000524246"/>
    </source>
</evidence>
<organism evidence="3 4">
    <name type="scientific">SAR324 cluster bacterium</name>
    <dbReference type="NCBI Taxonomy" id="2024889"/>
    <lineage>
        <taxon>Bacteria</taxon>
        <taxon>Deltaproteobacteria</taxon>
        <taxon>SAR324 cluster</taxon>
    </lineage>
</organism>
<feature type="region of interest" description="Disordered" evidence="1">
    <location>
        <begin position="27"/>
        <end position="92"/>
    </location>
</feature>
<dbReference type="AlphaFoldDB" id="A0A7X9FU57"/>
<reference evidence="3 4" key="1">
    <citation type="journal article" date="2020" name="Biotechnol. Biofuels">
        <title>New insights from the biogas microbiome by comprehensive genome-resolved metagenomics of nearly 1600 species originating from multiple anaerobic digesters.</title>
        <authorList>
            <person name="Campanaro S."/>
            <person name="Treu L."/>
            <person name="Rodriguez-R L.M."/>
            <person name="Kovalovszki A."/>
            <person name="Ziels R.M."/>
            <person name="Maus I."/>
            <person name="Zhu X."/>
            <person name="Kougias P.G."/>
            <person name="Basile A."/>
            <person name="Luo G."/>
            <person name="Schluter A."/>
            <person name="Konstantinidis K.T."/>
            <person name="Angelidaki I."/>
        </authorList>
    </citation>
    <scope>NUCLEOTIDE SEQUENCE [LARGE SCALE GENOMIC DNA]</scope>
    <source>
        <strain evidence="3">AS27yjCOA_65</strain>
    </source>
</reference>
<feature type="compositionally biased region" description="Low complexity" evidence="1">
    <location>
        <begin position="29"/>
        <end position="43"/>
    </location>
</feature>
<keyword evidence="2" id="KW-0732">Signal</keyword>
<evidence type="ECO:0000313" key="3">
    <source>
        <dbReference type="EMBL" id="NMC64358.1"/>
    </source>
</evidence>
<sequence>MKVKTALAATGATLTALSLATFGWQCSRPTPDSPNSNQSSTSPPTQPGPGPSGAQLPTDPSSQPTIPQTAEDPTDPQTQVPTPNQSQADAQDPEEIAHEDFVENVHCIWSAIQTGLTHEDSRIQQIVTEMRDRTRNTLILAKEYESSVDGLRDIIADFSSTVRESSDNGGITSYTSSPLNVLIPLNERVRHLIEEVDKQEKSDLAGANIDICPTTFLCYLKDFDSWNTFYMRNHWFLDKHLIPCMSKDDLKTFKAAVTKLSEMGPEEELSNKIVDDFINKLNKRIMKEIAGMAMNSNYEVSYEPPTFDGDSNLYRNMGLGPFSLKECIDEFCTLVDRASDPKSGLIS</sequence>
<feature type="compositionally biased region" description="Polar residues" evidence="1">
    <location>
        <begin position="58"/>
        <end position="68"/>
    </location>
</feature>
<comment type="caution">
    <text evidence="3">The sequence shown here is derived from an EMBL/GenBank/DDBJ whole genome shotgun (WGS) entry which is preliminary data.</text>
</comment>
<feature type="chain" id="PRO_5031190569" description="DUF3347 domain-containing protein" evidence="2">
    <location>
        <begin position="21"/>
        <end position="347"/>
    </location>
</feature>
<name>A0A7X9FU57_9DELT</name>
<evidence type="ECO:0008006" key="5">
    <source>
        <dbReference type="Google" id="ProtNLM"/>
    </source>
</evidence>
<dbReference type="Proteomes" id="UP000524246">
    <property type="component" value="Unassembled WGS sequence"/>
</dbReference>
<dbReference type="EMBL" id="JAAZON010000656">
    <property type="protein sequence ID" value="NMC64358.1"/>
    <property type="molecule type" value="Genomic_DNA"/>
</dbReference>
<evidence type="ECO:0000256" key="2">
    <source>
        <dbReference type="SAM" id="SignalP"/>
    </source>
</evidence>
<gene>
    <name evidence="3" type="ORF">GYA55_14435</name>
</gene>
<proteinExistence type="predicted"/>
<protein>
    <recommendedName>
        <fullName evidence="5">DUF3347 domain-containing protein</fullName>
    </recommendedName>
</protein>